<keyword evidence="3 7" id="KW-0732">Signal</keyword>
<dbReference type="CDD" id="cd02248">
    <property type="entry name" value="Peptidase_C1A"/>
    <property type="match status" value="1"/>
</dbReference>
<dbReference type="InterPro" id="IPR000668">
    <property type="entry name" value="Peptidase_C1A_C"/>
</dbReference>
<evidence type="ECO:0000313" key="10">
    <source>
        <dbReference type="EMBL" id="PWA53752.1"/>
    </source>
</evidence>
<dbReference type="OrthoDB" id="1609287at2759"/>
<dbReference type="FunFam" id="3.90.70.10:FF:000067">
    <property type="entry name" value="Senescence-specific cysteine protease"/>
    <property type="match status" value="1"/>
</dbReference>
<dbReference type="InterPro" id="IPR025661">
    <property type="entry name" value="Pept_asp_AS"/>
</dbReference>
<feature type="signal peptide" evidence="7">
    <location>
        <begin position="1"/>
        <end position="22"/>
    </location>
</feature>
<name>A0A2U1LXL7_ARTAN</name>
<dbReference type="PROSITE" id="PS00639">
    <property type="entry name" value="THIOL_PROTEASE_HIS"/>
    <property type="match status" value="1"/>
</dbReference>
<gene>
    <name evidence="10" type="ORF">CTI12_AA396670</name>
</gene>
<keyword evidence="6" id="KW-1015">Disulfide bond</keyword>
<evidence type="ECO:0000256" key="2">
    <source>
        <dbReference type="ARBA" id="ARBA00022670"/>
    </source>
</evidence>
<feature type="domain" description="Cathepsin propeptide inhibitor" evidence="9">
    <location>
        <begin position="40"/>
        <end position="92"/>
    </location>
</feature>
<dbReference type="SMART" id="SM00848">
    <property type="entry name" value="Inhibitor_I29"/>
    <property type="match status" value="1"/>
</dbReference>
<proteinExistence type="inferred from homology"/>
<keyword evidence="11" id="KW-1185">Reference proteome</keyword>
<feature type="chain" id="PRO_5018543674" evidence="7">
    <location>
        <begin position="23"/>
        <end position="350"/>
    </location>
</feature>
<dbReference type="Proteomes" id="UP000245207">
    <property type="component" value="Unassembled WGS sequence"/>
</dbReference>
<dbReference type="SMART" id="SM00645">
    <property type="entry name" value="Pept_C1"/>
    <property type="match status" value="1"/>
</dbReference>
<dbReference type="PROSITE" id="PS00640">
    <property type="entry name" value="THIOL_PROTEASE_ASN"/>
    <property type="match status" value="1"/>
</dbReference>
<keyword evidence="5" id="KW-0788">Thiol protease</keyword>
<dbReference type="InterPro" id="IPR000169">
    <property type="entry name" value="Pept_cys_AS"/>
</dbReference>
<evidence type="ECO:0000256" key="7">
    <source>
        <dbReference type="SAM" id="SignalP"/>
    </source>
</evidence>
<organism evidence="10 11">
    <name type="scientific">Artemisia annua</name>
    <name type="common">Sweet wormwood</name>
    <dbReference type="NCBI Taxonomy" id="35608"/>
    <lineage>
        <taxon>Eukaryota</taxon>
        <taxon>Viridiplantae</taxon>
        <taxon>Streptophyta</taxon>
        <taxon>Embryophyta</taxon>
        <taxon>Tracheophyta</taxon>
        <taxon>Spermatophyta</taxon>
        <taxon>Magnoliopsida</taxon>
        <taxon>eudicotyledons</taxon>
        <taxon>Gunneridae</taxon>
        <taxon>Pentapetalae</taxon>
        <taxon>asterids</taxon>
        <taxon>campanulids</taxon>
        <taxon>Asterales</taxon>
        <taxon>Asteraceae</taxon>
        <taxon>Asteroideae</taxon>
        <taxon>Anthemideae</taxon>
        <taxon>Artemisiinae</taxon>
        <taxon>Artemisia</taxon>
    </lineage>
</organism>
<dbReference type="InterPro" id="IPR039417">
    <property type="entry name" value="Peptidase_C1A_papain-like"/>
</dbReference>
<keyword evidence="2" id="KW-0645">Protease</keyword>
<dbReference type="InterPro" id="IPR013128">
    <property type="entry name" value="Peptidase_C1A"/>
</dbReference>
<dbReference type="PANTHER" id="PTHR12411">
    <property type="entry name" value="CYSTEINE PROTEASE FAMILY C1-RELATED"/>
    <property type="match status" value="1"/>
</dbReference>
<accession>A0A2U1LXL7</accession>
<dbReference type="Pfam" id="PF08246">
    <property type="entry name" value="Inhibitor_I29"/>
    <property type="match status" value="1"/>
</dbReference>
<evidence type="ECO:0000256" key="1">
    <source>
        <dbReference type="ARBA" id="ARBA00008455"/>
    </source>
</evidence>
<sequence>MEISKFLLLSLSLVFILVVAESFEYQEKELESKEGLQAMYDRWRSHHKVERKSSDRFNVFSYNAHRVHKSNKLNKQYKLKLNRFADFTHDEFKSKYADSKIAHKLALQGARPCPQNNNNDISNIPESIDWREKNAVTPIKDQGQCGSCWAFAAVAAVEGINAIRTGQLVRLSEQQLIDCDSKGFNNGCEGGLMEPAFNFITEHGGLATEESYPYVEKREVCCSSKFGHHSVTLNGGERTDGTEEALLKAVAQQPVSIAIDTNSEDFMFYSEGVFNGQCGLTITHGMTIVGYGTSPDGVKYWIAKNSWGEWWGEKGYVRMQRELQAPQGLCAINTYALIPVKDPNTPNNEL</sequence>
<dbReference type="PRINTS" id="PR00705">
    <property type="entry name" value="PAPAIN"/>
</dbReference>
<dbReference type="STRING" id="35608.A0A2U1LXL7"/>
<dbReference type="InterPro" id="IPR038765">
    <property type="entry name" value="Papain-like_cys_pep_sf"/>
</dbReference>
<dbReference type="PROSITE" id="PS00139">
    <property type="entry name" value="THIOL_PROTEASE_CYS"/>
    <property type="match status" value="1"/>
</dbReference>
<evidence type="ECO:0000256" key="6">
    <source>
        <dbReference type="ARBA" id="ARBA00023157"/>
    </source>
</evidence>
<dbReference type="GO" id="GO:0008234">
    <property type="term" value="F:cysteine-type peptidase activity"/>
    <property type="evidence" value="ECO:0007669"/>
    <property type="project" value="UniProtKB-KW"/>
</dbReference>
<dbReference type="EMBL" id="PKPP01007308">
    <property type="protein sequence ID" value="PWA53752.1"/>
    <property type="molecule type" value="Genomic_DNA"/>
</dbReference>
<dbReference type="InterPro" id="IPR025660">
    <property type="entry name" value="Pept_his_AS"/>
</dbReference>
<reference evidence="10 11" key="1">
    <citation type="journal article" date="2018" name="Mol. Plant">
        <title>The genome of Artemisia annua provides insight into the evolution of Asteraceae family and artemisinin biosynthesis.</title>
        <authorList>
            <person name="Shen Q."/>
            <person name="Zhang L."/>
            <person name="Liao Z."/>
            <person name="Wang S."/>
            <person name="Yan T."/>
            <person name="Shi P."/>
            <person name="Liu M."/>
            <person name="Fu X."/>
            <person name="Pan Q."/>
            <person name="Wang Y."/>
            <person name="Lv Z."/>
            <person name="Lu X."/>
            <person name="Zhang F."/>
            <person name="Jiang W."/>
            <person name="Ma Y."/>
            <person name="Chen M."/>
            <person name="Hao X."/>
            <person name="Li L."/>
            <person name="Tang Y."/>
            <person name="Lv G."/>
            <person name="Zhou Y."/>
            <person name="Sun X."/>
            <person name="Brodelius P.E."/>
            <person name="Rose J.K.C."/>
            <person name="Tang K."/>
        </authorList>
    </citation>
    <scope>NUCLEOTIDE SEQUENCE [LARGE SCALE GENOMIC DNA]</scope>
    <source>
        <strain evidence="11">cv. Huhao1</strain>
        <tissue evidence="10">Leaf</tissue>
    </source>
</reference>
<dbReference type="AlphaFoldDB" id="A0A2U1LXL7"/>
<evidence type="ECO:0000256" key="3">
    <source>
        <dbReference type="ARBA" id="ARBA00022729"/>
    </source>
</evidence>
<evidence type="ECO:0000313" key="11">
    <source>
        <dbReference type="Proteomes" id="UP000245207"/>
    </source>
</evidence>
<evidence type="ECO:0000256" key="4">
    <source>
        <dbReference type="ARBA" id="ARBA00022801"/>
    </source>
</evidence>
<dbReference type="Pfam" id="PF00112">
    <property type="entry name" value="Peptidase_C1"/>
    <property type="match status" value="1"/>
</dbReference>
<dbReference type="GO" id="GO:0006508">
    <property type="term" value="P:proteolysis"/>
    <property type="evidence" value="ECO:0007669"/>
    <property type="project" value="UniProtKB-KW"/>
</dbReference>
<protein>
    <submittedName>
        <fullName evidence="10">Cysteine proteinases superfamily protein</fullName>
    </submittedName>
</protein>
<keyword evidence="4" id="KW-0378">Hydrolase</keyword>
<dbReference type="SUPFAM" id="SSF54001">
    <property type="entry name" value="Cysteine proteinases"/>
    <property type="match status" value="1"/>
</dbReference>
<feature type="domain" description="Peptidase C1A papain C-terminal" evidence="8">
    <location>
        <begin position="124"/>
        <end position="340"/>
    </location>
</feature>
<evidence type="ECO:0000259" key="9">
    <source>
        <dbReference type="SMART" id="SM00848"/>
    </source>
</evidence>
<evidence type="ECO:0000259" key="8">
    <source>
        <dbReference type="SMART" id="SM00645"/>
    </source>
</evidence>
<dbReference type="InterPro" id="IPR013201">
    <property type="entry name" value="Prot_inhib_I29"/>
</dbReference>
<dbReference type="Gene3D" id="3.90.70.10">
    <property type="entry name" value="Cysteine proteinases"/>
    <property type="match status" value="1"/>
</dbReference>
<comment type="caution">
    <text evidence="10">The sequence shown here is derived from an EMBL/GenBank/DDBJ whole genome shotgun (WGS) entry which is preliminary data.</text>
</comment>
<comment type="similarity">
    <text evidence="1">Belongs to the peptidase C1 family.</text>
</comment>
<evidence type="ECO:0000256" key="5">
    <source>
        <dbReference type="ARBA" id="ARBA00022807"/>
    </source>
</evidence>